<proteinExistence type="predicted"/>
<gene>
    <name evidence="1" type="ordered locus">THA_1255</name>
</gene>
<dbReference type="EMBL" id="CP001185">
    <property type="protein sequence ID" value="ACJ75700.1"/>
    <property type="molecule type" value="Genomic_DNA"/>
</dbReference>
<dbReference type="AlphaFoldDB" id="B7IHY6"/>
<name>B7IHY6_THEAB</name>
<sequence length="41" mass="4501">MLKTYAIALPESGLILFQSLIGMLKTMNINIDGFGIKSFNP</sequence>
<dbReference type="Proteomes" id="UP000002453">
    <property type="component" value="Chromosome"/>
</dbReference>
<reference evidence="1 2" key="1">
    <citation type="journal article" date="2009" name="J. Bacteriol.">
        <title>The genome of Thermosipho africanus TCF52B: lateral genetic connections to the Firmicutes and Archaea.</title>
        <authorList>
            <person name="Nesboe C.L."/>
            <person name="Bapteste E."/>
            <person name="Curtis B."/>
            <person name="Dahle H."/>
            <person name="Lopez P."/>
            <person name="Macleod D."/>
            <person name="Dlutek M."/>
            <person name="Bowman S."/>
            <person name="Zhaxybayeva O."/>
            <person name="Birkeland N.-K."/>
            <person name="Doolittle W.F."/>
        </authorList>
    </citation>
    <scope>NUCLEOTIDE SEQUENCE [LARGE SCALE GENOMIC DNA]</scope>
    <source>
        <strain evidence="1 2">TCF52B</strain>
    </source>
</reference>
<protein>
    <submittedName>
        <fullName evidence="1">Uncharacterized protein</fullName>
    </submittedName>
</protein>
<dbReference type="HOGENOM" id="CLU_3277928_0_0_0"/>
<accession>B7IHY6</accession>
<evidence type="ECO:0000313" key="2">
    <source>
        <dbReference type="Proteomes" id="UP000002453"/>
    </source>
</evidence>
<organism evidence="1 2">
    <name type="scientific">Thermosipho africanus (strain TCF52B)</name>
    <dbReference type="NCBI Taxonomy" id="484019"/>
    <lineage>
        <taxon>Bacteria</taxon>
        <taxon>Thermotogati</taxon>
        <taxon>Thermotogota</taxon>
        <taxon>Thermotogae</taxon>
        <taxon>Thermotogales</taxon>
        <taxon>Fervidobacteriaceae</taxon>
        <taxon>Thermosipho</taxon>
    </lineage>
</organism>
<keyword evidence="2" id="KW-1185">Reference proteome</keyword>
<dbReference type="KEGG" id="taf:THA_1255"/>
<evidence type="ECO:0000313" key="1">
    <source>
        <dbReference type="EMBL" id="ACJ75700.1"/>
    </source>
</evidence>